<feature type="compositionally biased region" description="Basic and acidic residues" evidence="1">
    <location>
        <begin position="488"/>
        <end position="509"/>
    </location>
</feature>
<dbReference type="STRING" id="1484.SA87_03480"/>
<dbReference type="Proteomes" id="UP000243024">
    <property type="component" value="Unassembled WGS sequence"/>
</dbReference>
<reference evidence="2 3" key="1">
    <citation type="submission" date="2015-09" db="EMBL/GenBank/DDBJ databases">
        <title>Draft genome sequence of Hydrogenibacillus schlegelii DSM 2000.</title>
        <authorList>
            <person name="Hemp J."/>
        </authorList>
    </citation>
    <scope>NUCLEOTIDE SEQUENCE [LARGE SCALE GENOMIC DNA]</scope>
    <source>
        <strain evidence="2 3">MA 48</strain>
    </source>
</reference>
<dbReference type="RefSeq" id="WP_066202189.1">
    <property type="nucleotide sequence ID" value="NZ_CBCSAS010000009.1"/>
</dbReference>
<organism evidence="2 3">
    <name type="scientific">Hydrogenibacillus schlegelii</name>
    <name type="common">Bacillus schlegelii</name>
    <dbReference type="NCBI Taxonomy" id="1484"/>
    <lineage>
        <taxon>Bacteria</taxon>
        <taxon>Bacillati</taxon>
        <taxon>Bacillota</taxon>
        <taxon>Bacilli</taxon>
        <taxon>Bacillales</taxon>
        <taxon>Bacillales Family X. Incertae Sedis</taxon>
        <taxon>Hydrogenibacillus</taxon>
    </lineage>
</organism>
<dbReference type="OrthoDB" id="5179582at2"/>
<proteinExistence type="predicted"/>
<evidence type="ECO:0000256" key="1">
    <source>
        <dbReference type="SAM" id="MobiDB-lite"/>
    </source>
</evidence>
<evidence type="ECO:0000313" key="2">
    <source>
        <dbReference type="EMBL" id="OAR03902.1"/>
    </source>
</evidence>
<feature type="compositionally biased region" description="Low complexity" evidence="1">
    <location>
        <begin position="403"/>
        <end position="420"/>
    </location>
</feature>
<dbReference type="AlphaFoldDB" id="A0A179IPY0"/>
<evidence type="ECO:0008006" key="4">
    <source>
        <dbReference type="Google" id="ProtNLM"/>
    </source>
</evidence>
<evidence type="ECO:0000313" key="3">
    <source>
        <dbReference type="Proteomes" id="UP000243024"/>
    </source>
</evidence>
<dbReference type="EMBL" id="JXBB01000034">
    <property type="protein sequence ID" value="OAR03902.1"/>
    <property type="molecule type" value="Genomic_DNA"/>
</dbReference>
<sequence length="643" mass="65937">MSRIVRPIGAFWLAAFALMAWVGFSLRTVLASPLRTAEGWVAAAVGGKAMPAIAFPVGLDGEALRSALRAALREDASFRAAAIDGIRWAAREGGAVFRPAVGWRGIVHPAPTIAWPAGAVRVPALQPVLSLIGAAEGWTAEARYNAGGVRMPLSLEPDGTVGPVPAVPGRLEVELRGPLGAWRMARSIAGAAAWELGGATAVLQAEAPAALRLTFDAPAAEAWIDGRGAGTVVPGAILGPLPAGEHAVRLVRRDPWGTSEASATVRAPGEATLHLDRFGEAFRAKVFETLGRRYRALEEALRGEGTAGDSGDGAAWTPAFGAALAERLGEVRAAGAVYGGRLHRAWVDPASIAVDEVPEGGLMVRLRAVLEYAAAPVWWMPEPPDVRPGAPADAVPGETAGPDGRSSGAVDSADGAGAPADRLRPDGRSGGALRGERVTLVFSGGVWRLDDLEAESLPAPFAEAAGSGPAVPGDAQAAGPSGPGEAPAVDRPEAGGRPAAGEERAPDRLAARAAQAAQRAGWTEVPVGEAVVVGVDAYAPPAVERRGDRLFGREVERWTEAARRSGTRLVFVDVPPGAAPAALRAGAIDAYFGGFSEAALRRLVAGVPAAVKGATGGAFAVRKGWEDVPLIRAVESLFSGSGM</sequence>
<accession>A0A179IPY0</accession>
<dbReference type="Gene3D" id="3.40.190.10">
    <property type="entry name" value="Periplasmic binding protein-like II"/>
    <property type="match status" value="1"/>
</dbReference>
<keyword evidence="3" id="KW-1185">Reference proteome</keyword>
<name>A0A179IPY0_HYDSH</name>
<comment type="caution">
    <text evidence="2">The sequence shown here is derived from an EMBL/GenBank/DDBJ whole genome shotgun (WGS) entry which is preliminary data.</text>
</comment>
<gene>
    <name evidence="2" type="ORF">SA87_03480</name>
</gene>
<feature type="region of interest" description="Disordered" evidence="1">
    <location>
        <begin position="386"/>
        <end position="431"/>
    </location>
</feature>
<protein>
    <recommendedName>
        <fullName evidence="4">PEGA domain-containing protein</fullName>
    </recommendedName>
</protein>
<dbReference type="SUPFAM" id="SSF53850">
    <property type="entry name" value="Periplasmic binding protein-like II"/>
    <property type="match status" value="1"/>
</dbReference>
<feature type="compositionally biased region" description="Low complexity" evidence="1">
    <location>
        <begin position="475"/>
        <end position="487"/>
    </location>
</feature>
<feature type="region of interest" description="Disordered" evidence="1">
    <location>
        <begin position="463"/>
        <end position="509"/>
    </location>
</feature>